<dbReference type="AlphaFoldDB" id="A0A0M3ICB4"/>
<protein>
    <submittedName>
        <fullName evidence="2">Uncharacterized protein</fullName>
    </submittedName>
</protein>
<organism evidence="1 2">
    <name type="scientific">Ascaris lumbricoides</name>
    <name type="common">Giant roundworm</name>
    <dbReference type="NCBI Taxonomy" id="6252"/>
    <lineage>
        <taxon>Eukaryota</taxon>
        <taxon>Metazoa</taxon>
        <taxon>Ecdysozoa</taxon>
        <taxon>Nematoda</taxon>
        <taxon>Chromadorea</taxon>
        <taxon>Rhabditida</taxon>
        <taxon>Spirurina</taxon>
        <taxon>Ascaridomorpha</taxon>
        <taxon>Ascaridoidea</taxon>
        <taxon>Ascarididae</taxon>
        <taxon>Ascaris</taxon>
    </lineage>
</organism>
<dbReference type="Proteomes" id="UP000036681">
    <property type="component" value="Unplaced"/>
</dbReference>
<sequence length="71" mass="7948">MLLRAIPHNIIRLFGGFGLNLARLNYTSVILLYICIFEKSISDSVECIVLSIFCKLCIKQEVEGRGGSDEN</sequence>
<evidence type="ECO:0000313" key="1">
    <source>
        <dbReference type="Proteomes" id="UP000036681"/>
    </source>
</evidence>
<proteinExistence type="predicted"/>
<evidence type="ECO:0000313" key="2">
    <source>
        <dbReference type="WBParaSite" id="ALUE_0001550701-mRNA-1"/>
    </source>
</evidence>
<dbReference type="WBParaSite" id="ALUE_0001550701-mRNA-1">
    <property type="protein sequence ID" value="ALUE_0001550701-mRNA-1"/>
    <property type="gene ID" value="ALUE_0001550701"/>
</dbReference>
<accession>A0A0M3ICB4</accession>
<reference evidence="2" key="1">
    <citation type="submission" date="2017-02" db="UniProtKB">
        <authorList>
            <consortium name="WormBaseParasite"/>
        </authorList>
    </citation>
    <scope>IDENTIFICATION</scope>
</reference>
<name>A0A0M3ICB4_ASCLU</name>
<keyword evidence="1" id="KW-1185">Reference proteome</keyword>